<dbReference type="EMBL" id="LGVV01000042">
    <property type="protein sequence ID" value="KNX40731.1"/>
    <property type="molecule type" value="Genomic_DNA"/>
</dbReference>
<evidence type="ECO:0000313" key="2">
    <source>
        <dbReference type="EMBL" id="KNX40731.1"/>
    </source>
</evidence>
<protein>
    <recommendedName>
        <fullName evidence="4">PD(D/E)XK endonuclease domain-containing protein</fullName>
    </recommendedName>
</protein>
<dbReference type="Gene3D" id="3.40.1350.10">
    <property type="match status" value="1"/>
</dbReference>
<dbReference type="AlphaFoldDB" id="A0A0L6CSP0"/>
<dbReference type="InterPro" id="IPR011856">
    <property type="entry name" value="tRNA_endonuc-like_dom_sf"/>
</dbReference>
<name>A0A0L6CSP0_9RHOB</name>
<proteinExistence type="predicted"/>
<evidence type="ECO:0000256" key="1">
    <source>
        <dbReference type="SAM" id="MobiDB-lite"/>
    </source>
</evidence>
<evidence type="ECO:0008006" key="4">
    <source>
        <dbReference type="Google" id="ProtNLM"/>
    </source>
</evidence>
<keyword evidence="3" id="KW-1185">Reference proteome</keyword>
<sequence>MSKQLLLSGFEELFSSRPPPSVNAIRRFPDLSRDTLTRHAKWFGLAGEHLVDSILLRFGIYTSQLPEMLPADRIVYHPNGDLRLQIKTCCRSRGGYFHFNLVKGYHRSPTGVQSYATSDFDLVALVALSENAVKFTAERHQSHRVAVSELTALRADPCASLERAIDDLGLSDRNMSEGTPAPMSDEGASHDQ</sequence>
<evidence type="ECO:0000313" key="3">
    <source>
        <dbReference type="Proteomes" id="UP000037046"/>
    </source>
</evidence>
<feature type="region of interest" description="Disordered" evidence="1">
    <location>
        <begin position="169"/>
        <end position="192"/>
    </location>
</feature>
<dbReference type="GO" id="GO:0003676">
    <property type="term" value="F:nucleic acid binding"/>
    <property type="evidence" value="ECO:0007669"/>
    <property type="project" value="InterPro"/>
</dbReference>
<dbReference type="OrthoDB" id="7740340at2"/>
<gene>
    <name evidence="2" type="ORF">ROTO_27360</name>
</gene>
<dbReference type="RefSeq" id="WP_050663589.1">
    <property type="nucleotide sequence ID" value="NZ_CP118494.1"/>
</dbReference>
<dbReference type="PATRIC" id="fig|74031.6.peg.2786"/>
<reference evidence="3" key="1">
    <citation type="submission" date="2015-07" db="EMBL/GenBank/DDBJ databases">
        <title>Draft Genome Sequence of Roseovarius tolerans EL-164, a producer of N-Acylated Alanine Methyl Esters (NAMEs).</title>
        <authorList>
            <person name="Voget S."/>
            <person name="Bruns H."/>
            <person name="Wagner-Doebler I."/>
            <person name="Schulz S."/>
            <person name="Daniel R."/>
        </authorList>
    </citation>
    <scope>NUCLEOTIDE SEQUENCE [LARGE SCALE GENOMIC DNA]</scope>
    <source>
        <strain evidence="3">EL-164</strain>
    </source>
</reference>
<accession>A0A0L6CSP0</accession>
<dbReference type="Proteomes" id="UP000037046">
    <property type="component" value="Unassembled WGS sequence"/>
</dbReference>
<organism evidence="2 3">
    <name type="scientific">Roseovarius tolerans</name>
    <dbReference type="NCBI Taxonomy" id="74031"/>
    <lineage>
        <taxon>Bacteria</taxon>
        <taxon>Pseudomonadati</taxon>
        <taxon>Pseudomonadota</taxon>
        <taxon>Alphaproteobacteria</taxon>
        <taxon>Rhodobacterales</taxon>
        <taxon>Roseobacteraceae</taxon>
        <taxon>Roseovarius</taxon>
    </lineage>
</organism>
<comment type="caution">
    <text evidence="2">The sequence shown here is derived from an EMBL/GenBank/DDBJ whole genome shotgun (WGS) entry which is preliminary data.</text>
</comment>